<sequence>MKVRSKISFCSFAFHGRNHFTPNNETA</sequence>
<gene>
    <name evidence="1" type="ORF">CY0110_18262</name>
</gene>
<dbReference type="Proteomes" id="UP000003781">
    <property type="component" value="Unassembled WGS sequence"/>
</dbReference>
<protein>
    <submittedName>
        <fullName evidence="1">Uncharacterized protein</fullName>
    </submittedName>
</protein>
<proteinExistence type="predicted"/>
<dbReference type="EMBL" id="AAXW01000002">
    <property type="protein sequence ID" value="EAZ93766.1"/>
    <property type="molecule type" value="Genomic_DNA"/>
</dbReference>
<name>A3IIY4_9CHRO</name>
<accession>A3IIY4</accession>
<reference evidence="1 2" key="1">
    <citation type="submission" date="2007-03" db="EMBL/GenBank/DDBJ databases">
        <authorList>
            <person name="Stal L."/>
            <person name="Ferriera S."/>
            <person name="Johnson J."/>
            <person name="Kravitz S."/>
            <person name="Beeson K."/>
            <person name="Sutton G."/>
            <person name="Rogers Y.-H."/>
            <person name="Friedman R."/>
            <person name="Frazier M."/>
            <person name="Venter J.C."/>
        </authorList>
    </citation>
    <scope>NUCLEOTIDE SEQUENCE [LARGE SCALE GENOMIC DNA]</scope>
    <source>
        <strain evidence="1 2">CCY0110</strain>
    </source>
</reference>
<comment type="caution">
    <text evidence="1">The sequence shown here is derived from an EMBL/GenBank/DDBJ whole genome shotgun (WGS) entry which is preliminary data.</text>
</comment>
<evidence type="ECO:0000313" key="1">
    <source>
        <dbReference type="EMBL" id="EAZ93766.1"/>
    </source>
</evidence>
<organism evidence="1 2">
    <name type="scientific">Crocosphaera chwakensis CCY0110</name>
    <dbReference type="NCBI Taxonomy" id="391612"/>
    <lineage>
        <taxon>Bacteria</taxon>
        <taxon>Bacillati</taxon>
        <taxon>Cyanobacteriota</taxon>
        <taxon>Cyanophyceae</taxon>
        <taxon>Oscillatoriophycideae</taxon>
        <taxon>Chroococcales</taxon>
        <taxon>Aphanothecaceae</taxon>
        <taxon>Crocosphaera</taxon>
        <taxon>Crocosphaera chwakensis</taxon>
    </lineage>
</organism>
<evidence type="ECO:0000313" key="2">
    <source>
        <dbReference type="Proteomes" id="UP000003781"/>
    </source>
</evidence>
<dbReference type="AlphaFoldDB" id="A3IIY4"/>
<keyword evidence="2" id="KW-1185">Reference proteome</keyword>